<evidence type="ECO:0000259" key="2">
    <source>
        <dbReference type="Pfam" id="PF00229"/>
    </source>
</evidence>
<dbReference type="AlphaFoldDB" id="A0ABD0RX12"/>
<evidence type="ECO:0000256" key="1">
    <source>
        <dbReference type="ARBA" id="ARBA00008670"/>
    </source>
</evidence>
<dbReference type="Pfam" id="PF00229">
    <property type="entry name" value="TNF"/>
    <property type="match status" value="1"/>
</dbReference>
<proteinExistence type="inferred from homology"/>
<protein>
    <recommendedName>
        <fullName evidence="2">THD domain-containing protein</fullName>
    </recommendedName>
</protein>
<dbReference type="Gene3D" id="2.60.120.40">
    <property type="match status" value="1"/>
</dbReference>
<gene>
    <name evidence="3" type="ORF">M9458_000326</name>
</gene>
<keyword evidence="4" id="KW-1185">Reference proteome</keyword>
<dbReference type="SUPFAM" id="SSF49842">
    <property type="entry name" value="TNF-like"/>
    <property type="match status" value="1"/>
</dbReference>
<dbReference type="Proteomes" id="UP001529510">
    <property type="component" value="Unassembled WGS sequence"/>
</dbReference>
<dbReference type="InterPro" id="IPR006052">
    <property type="entry name" value="TNF_dom"/>
</dbReference>
<organism evidence="3 4">
    <name type="scientific">Cirrhinus mrigala</name>
    <name type="common">Mrigala</name>
    <dbReference type="NCBI Taxonomy" id="683832"/>
    <lineage>
        <taxon>Eukaryota</taxon>
        <taxon>Metazoa</taxon>
        <taxon>Chordata</taxon>
        <taxon>Craniata</taxon>
        <taxon>Vertebrata</taxon>
        <taxon>Euteleostomi</taxon>
        <taxon>Actinopterygii</taxon>
        <taxon>Neopterygii</taxon>
        <taxon>Teleostei</taxon>
        <taxon>Ostariophysi</taxon>
        <taxon>Cypriniformes</taxon>
        <taxon>Cyprinidae</taxon>
        <taxon>Labeoninae</taxon>
        <taxon>Labeonini</taxon>
        <taxon>Cirrhinus</taxon>
    </lineage>
</organism>
<reference evidence="3 4" key="1">
    <citation type="submission" date="2024-05" db="EMBL/GenBank/DDBJ databases">
        <title>Genome sequencing and assembly of Indian major carp, Cirrhinus mrigala (Hamilton, 1822).</title>
        <authorList>
            <person name="Mohindra V."/>
            <person name="Chowdhury L.M."/>
            <person name="Lal K."/>
            <person name="Jena J.K."/>
        </authorList>
    </citation>
    <scope>NUCLEOTIDE SEQUENCE [LARGE SCALE GENOMIC DNA]</scope>
    <source>
        <strain evidence="3">CM1030</strain>
        <tissue evidence="3">Blood</tissue>
    </source>
</reference>
<dbReference type="InterPro" id="IPR008983">
    <property type="entry name" value="Tumour_necrosis_fac-like_dom"/>
</dbReference>
<feature type="domain" description="THD" evidence="2">
    <location>
        <begin position="8"/>
        <end position="93"/>
    </location>
</feature>
<comment type="caution">
    <text evidence="3">The sequence shown here is derived from an EMBL/GenBank/DDBJ whole genome shotgun (WGS) entry which is preliminary data.</text>
</comment>
<dbReference type="EMBL" id="JAMKFB020000001">
    <property type="protein sequence ID" value="KAL0202308.1"/>
    <property type="molecule type" value="Genomic_DNA"/>
</dbReference>
<feature type="non-terminal residue" evidence="3">
    <location>
        <position position="1"/>
    </location>
</feature>
<name>A0ABD0RX12_CIRMR</name>
<comment type="similarity">
    <text evidence="1">Belongs to the tumor necrosis factor family.</text>
</comment>
<accession>A0ABD0RX12</accession>
<sequence>LLKSGVMEWESFQYGTEQTIGSLYSYDEKQNVLDVKESGSYFLYVQLNFSCTGGCSTGQFTVTFYNQYSMKELTCSVSLPKSSHETPHSQTCWRVVTFTENKNRLIAKSHREGTLGNWKLELNDSGFGMFLVDGLQSAHHT</sequence>
<evidence type="ECO:0000313" key="3">
    <source>
        <dbReference type="EMBL" id="KAL0202308.1"/>
    </source>
</evidence>
<evidence type="ECO:0000313" key="4">
    <source>
        <dbReference type="Proteomes" id="UP001529510"/>
    </source>
</evidence>